<protein>
    <submittedName>
        <fullName evidence="1">Uncharacterized protein</fullName>
    </submittedName>
</protein>
<accession>A0A564U1Y8</accession>
<sequence>MQNYEQRRLIMNWERDHYRLGTKYKNKLAKRPVEEVKLELANLTREWDGVTFSVVPKGAMKVEGDKVTIFKKGEAK</sequence>
<organism evidence="1 2">
    <name type="scientific">Streptococcus constellatus</name>
    <dbReference type="NCBI Taxonomy" id="76860"/>
    <lineage>
        <taxon>Bacteria</taxon>
        <taxon>Bacillati</taxon>
        <taxon>Bacillota</taxon>
        <taxon>Bacilli</taxon>
        <taxon>Lactobacillales</taxon>
        <taxon>Streptococcaceae</taxon>
        <taxon>Streptococcus</taxon>
        <taxon>Streptococcus anginosus group</taxon>
    </lineage>
</organism>
<evidence type="ECO:0000313" key="1">
    <source>
        <dbReference type="EMBL" id="VUX13461.1"/>
    </source>
</evidence>
<dbReference type="Proteomes" id="UP000385544">
    <property type="component" value="Unassembled WGS sequence"/>
</dbReference>
<dbReference type="RefSeq" id="WP_144211200.1">
    <property type="nucleotide sequence ID" value="NZ_CABHMZ010000037.1"/>
</dbReference>
<evidence type="ECO:0000313" key="2">
    <source>
        <dbReference type="Proteomes" id="UP000385544"/>
    </source>
</evidence>
<dbReference type="EMBL" id="CABHMZ010000037">
    <property type="protein sequence ID" value="VUX13461.1"/>
    <property type="molecule type" value="Genomic_DNA"/>
</dbReference>
<name>A0A564U1Y8_STRCV</name>
<proteinExistence type="predicted"/>
<dbReference type="AlphaFoldDB" id="A0A564U1Y8"/>
<gene>
    <name evidence="1" type="ORF">SCSS39_00180</name>
</gene>
<reference evidence="1 2" key="1">
    <citation type="submission" date="2019-07" db="EMBL/GenBank/DDBJ databases">
        <authorList>
            <person name="Hibberd C M."/>
            <person name="Gehrig L. J."/>
            <person name="Chang H.-W."/>
            <person name="Venkatesh S."/>
        </authorList>
    </citation>
    <scope>NUCLEOTIDE SEQUENCE [LARGE SCALE GENOMIC DNA]</scope>
    <source>
        <strain evidence="1">Streptococcus_constellatus_SS_Bg39</strain>
    </source>
</reference>